<evidence type="ECO:0000313" key="2">
    <source>
        <dbReference type="EMBL" id="KAJ9549033.1"/>
    </source>
</evidence>
<evidence type="ECO:0000256" key="1">
    <source>
        <dbReference type="SAM" id="MobiDB-lite"/>
    </source>
</evidence>
<reference evidence="2" key="1">
    <citation type="submission" date="2023-03" db="EMBL/GenBank/DDBJ databases">
        <title>Chromosome-scale reference genome and RAD-based genetic map of yellow starthistle (Centaurea solstitialis) reveal putative structural variation and QTLs associated with invader traits.</title>
        <authorList>
            <person name="Reatini B."/>
            <person name="Cang F.A."/>
            <person name="Jiang Q."/>
            <person name="Mckibben M.T.W."/>
            <person name="Barker M.S."/>
            <person name="Rieseberg L.H."/>
            <person name="Dlugosch K.M."/>
        </authorList>
    </citation>
    <scope>NUCLEOTIDE SEQUENCE</scope>
    <source>
        <strain evidence="2">CAN-66</strain>
        <tissue evidence="2">Leaf</tissue>
    </source>
</reference>
<feature type="region of interest" description="Disordered" evidence="1">
    <location>
        <begin position="52"/>
        <end position="73"/>
    </location>
</feature>
<protein>
    <submittedName>
        <fullName evidence="2">Uncharacterized protein</fullName>
    </submittedName>
</protein>
<name>A0AA38T257_9ASTR</name>
<comment type="caution">
    <text evidence="2">The sequence shown here is derived from an EMBL/GenBank/DDBJ whole genome shotgun (WGS) entry which is preliminary data.</text>
</comment>
<gene>
    <name evidence="2" type="ORF">OSB04_021576</name>
</gene>
<organism evidence="2 3">
    <name type="scientific">Centaurea solstitialis</name>
    <name type="common">yellow star-thistle</name>
    <dbReference type="NCBI Taxonomy" id="347529"/>
    <lineage>
        <taxon>Eukaryota</taxon>
        <taxon>Viridiplantae</taxon>
        <taxon>Streptophyta</taxon>
        <taxon>Embryophyta</taxon>
        <taxon>Tracheophyta</taxon>
        <taxon>Spermatophyta</taxon>
        <taxon>Magnoliopsida</taxon>
        <taxon>eudicotyledons</taxon>
        <taxon>Gunneridae</taxon>
        <taxon>Pentapetalae</taxon>
        <taxon>asterids</taxon>
        <taxon>campanulids</taxon>
        <taxon>Asterales</taxon>
        <taxon>Asteraceae</taxon>
        <taxon>Carduoideae</taxon>
        <taxon>Cardueae</taxon>
        <taxon>Centaureinae</taxon>
        <taxon>Centaurea</taxon>
    </lineage>
</organism>
<keyword evidence="3" id="KW-1185">Reference proteome</keyword>
<dbReference type="Proteomes" id="UP001172457">
    <property type="component" value="Chromosome 5"/>
</dbReference>
<proteinExistence type="predicted"/>
<sequence>MTATHHRGIEWGKKDDENCIDETQPIMKDGFWESGSNLKMLRMLESSLNKLKARGDQDQETNESVLQSTDPVH</sequence>
<dbReference type="EMBL" id="JARYMX010000005">
    <property type="protein sequence ID" value="KAJ9549033.1"/>
    <property type="molecule type" value="Genomic_DNA"/>
</dbReference>
<accession>A0AA38T257</accession>
<evidence type="ECO:0000313" key="3">
    <source>
        <dbReference type="Proteomes" id="UP001172457"/>
    </source>
</evidence>
<dbReference type="AlphaFoldDB" id="A0AA38T257"/>
<feature type="compositionally biased region" description="Polar residues" evidence="1">
    <location>
        <begin position="62"/>
        <end position="73"/>
    </location>
</feature>